<evidence type="ECO:0000313" key="6">
    <source>
        <dbReference type="EMBL" id="KAL1594786.1"/>
    </source>
</evidence>
<organism evidence="6 7">
    <name type="scientific">Nothophoma quercina</name>
    <dbReference type="NCBI Taxonomy" id="749835"/>
    <lineage>
        <taxon>Eukaryota</taxon>
        <taxon>Fungi</taxon>
        <taxon>Dikarya</taxon>
        <taxon>Ascomycota</taxon>
        <taxon>Pezizomycotina</taxon>
        <taxon>Dothideomycetes</taxon>
        <taxon>Pleosporomycetidae</taxon>
        <taxon>Pleosporales</taxon>
        <taxon>Pleosporineae</taxon>
        <taxon>Didymellaceae</taxon>
        <taxon>Nothophoma</taxon>
    </lineage>
</organism>
<dbReference type="PANTHER" id="PTHR43806:SF58">
    <property type="entry name" value="ALKALINE PROTEASE 1-RELATED"/>
    <property type="match status" value="1"/>
</dbReference>
<protein>
    <recommendedName>
        <fullName evidence="5">Peptidase S8/S53 domain-containing protein</fullName>
    </recommendedName>
</protein>
<dbReference type="PROSITE" id="PS00137">
    <property type="entry name" value="SUBTILASE_HIS"/>
    <property type="match status" value="1"/>
</dbReference>
<dbReference type="Proteomes" id="UP001521222">
    <property type="component" value="Unassembled WGS sequence"/>
</dbReference>
<evidence type="ECO:0000256" key="2">
    <source>
        <dbReference type="ARBA" id="ARBA00022670"/>
    </source>
</evidence>
<evidence type="ECO:0000256" key="3">
    <source>
        <dbReference type="ARBA" id="ARBA00022825"/>
    </source>
</evidence>
<keyword evidence="7" id="KW-1185">Reference proteome</keyword>
<evidence type="ECO:0000313" key="7">
    <source>
        <dbReference type="Proteomes" id="UP001521222"/>
    </source>
</evidence>
<dbReference type="Gene3D" id="3.40.50.200">
    <property type="entry name" value="Peptidase S8/S53 domain"/>
    <property type="match status" value="1"/>
</dbReference>
<dbReference type="InterPro" id="IPR050131">
    <property type="entry name" value="Peptidase_S8_subtilisin-like"/>
</dbReference>
<proteinExistence type="inferred from homology"/>
<dbReference type="InterPro" id="IPR036852">
    <property type="entry name" value="Peptidase_S8/S53_dom_sf"/>
</dbReference>
<comment type="caution">
    <text evidence="4">Lacks conserved residue(s) required for the propagation of feature annotation.</text>
</comment>
<comment type="caution">
    <text evidence="6">The sequence shown here is derived from an EMBL/GenBank/DDBJ whole genome shotgun (WGS) entry which is preliminary data.</text>
</comment>
<dbReference type="InterPro" id="IPR000209">
    <property type="entry name" value="Peptidase_S8/S53_dom"/>
</dbReference>
<feature type="domain" description="Peptidase S8/S53" evidence="5">
    <location>
        <begin position="85"/>
        <end position="167"/>
    </location>
</feature>
<dbReference type="EMBL" id="JAKIXB020000034">
    <property type="protein sequence ID" value="KAL1594786.1"/>
    <property type="molecule type" value="Genomic_DNA"/>
</dbReference>
<comment type="similarity">
    <text evidence="1 4">Belongs to the peptidase S8 family.</text>
</comment>
<sequence>MITHSQAFTALQALCPKQNSLDSKRPIKYSVEYIQPDLRMHAYDLVYQNSVTWGISRISHEKPGNRTYVFDDSAGNDFEGRATHLANFSDEENDEDGEGHGTHVAGTIGSATYGVAKKTQLFAVKVLDSYGSGTTSGIIAGIDFIIKDAATRNCPKGAVVNMSLGGRKNTPTNQAVCIFPPNA</sequence>
<accession>A0ABR3QRJ9</accession>
<dbReference type="PANTHER" id="PTHR43806">
    <property type="entry name" value="PEPTIDASE S8"/>
    <property type="match status" value="1"/>
</dbReference>
<keyword evidence="2" id="KW-0645">Protease</keyword>
<gene>
    <name evidence="6" type="ORF">SLS59_008599</name>
</gene>
<name>A0ABR3QRJ9_9PLEO</name>
<dbReference type="InterPro" id="IPR022398">
    <property type="entry name" value="Peptidase_S8_His-AS"/>
</dbReference>
<keyword evidence="3" id="KW-0720">Serine protease</keyword>
<dbReference type="SUPFAM" id="SSF52743">
    <property type="entry name" value="Subtilisin-like"/>
    <property type="match status" value="1"/>
</dbReference>
<evidence type="ECO:0000256" key="4">
    <source>
        <dbReference type="PROSITE-ProRule" id="PRU01240"/>
    </source>
</evidence>
<reference evidence="6 7" key="1">
    <citation type="submission" date="2024-02" db="EMBL/GenBank/DDBJ databases">
        <title>De novo assembly and annotation of 12 fungi associated with fruit tree decline syndrome in Ontario, Canada.</title>
        <authorList>
            <person name="Sulman M."/>
            <person name="Ellouze W."/>
            <person name="Ilyukhin E."/>
        </authorList>
    </citation>
    <scope>NUCLEOTIDE SEQUENCE [LARGE SCALE GENOMIC DNA]</scope>
    <source>
        <strain evidence="6 7">M97-236</strain>
    </source>
</reference>
<keyword evidence="3" id="KW-0378">Hydrolase</keyword>
<evidence type="ECO:0000259" key="5">
    <source>
        <dbReference type="Pfam" id="PF00082"/>
    </source>
</evidence>
<dbReference type="PROSITE" id="PS51892">
    <property type="entry name" value="SUBTILASE"/>
    <property type="match status" value="1"/>
</dbReference>
<evidence type="ECO:0000256" key="1">
    <source>
        <dbReference type="ARBA" id="ARBA00011073"/>
    </source>
</evidence>
<dbReference type="Pfam" id="PF00082">
    <property type="entry name" value="Peptidase_S8"/>
    <property type="match status" value="1"/>
</dbReference>